<keyword evidence="1" id="KW-0812">Transmembrane</keyword>
<dbReference type="CDD" id="cd00146">
    <property type="entry name" value="PKD"/>
    <property type="match status" value="1"/>
</dbReference>
<comment type="caution">
    <text evidence="3">The sequence shown here is derived from an EMBL/GenBank/DDBJ whole genome shotgun (WGS) entry which is preliminary data.</text>
</comment>
<gene>
    <name evidence="3" type="ORF">J2750_002240</name>
</gene>
<dbReference type="Pfam" id="PF26596">
    <property type="entry name" value="PEF-CTERM_ARCH"/>
    <property type="match status" value="1"/>
</dbReference>
<feature type="domain" description="PKD/Chitinase" evidence="2">
    <location>
        <begin position="37"/>
        <end position="122"/>
    </location>
</feature>
<dbReference type="SMART" id="SM00089">
    <property type="entry name" value="PKD"/>
    <property type="match status" value="1"/>
</dbReference>
<dbReference type="RefSeq" id="WP_270095420.1">
    <property type="nucleotide sequence ID" value="NZ_JAQFFK010000001.1"/>
</dbReference>
<protein>
    <recommendedName>
        <fullName evidence="2">PKD/Chitinase domain-containing protein</fullName>
    </recommendedName>
</protein>
<dbReference type="EMBL" id="JAVDQI010000011">
    <property type="protein sequence ID" value="MDR6223764.1"/>
    <property type="molecule type" value="Genomic_DNA"/>
</dbReference>
<evidence type="ECO:0000313" key="3">
    <source>
        <dbReference type="EMBL" id="MDR6223764.1"/>
    </source>
</evidence>
<sequence length="152" mass="16134">MRIKKNMVVCLGISLILLAMSAGIVTANSVLINQPPVPDANGPYVGVVGSSITLDASGSYDPDGFIVSWEWDIDGDGVFDDATGETVMWTWNNVHTGVVAVRVTDDAGDTDFDATTVTVNEGGGVEIPEFPTIALPIAAILSLAFFFQRRKD</sequence>
<reference evidence="3 4" key="1">
    <citation type="submission" date="2023-07" db="EMBL/GenBank/DDBJ databases">
        <title>Genomic Encyclopedia of Type Strains, Phase IV (KMG-IV): sequencing the most valuable type-strain genomes for metagenomic binning, comparative biology and taxonomic classification.</title>
        <authorList>
            <person name="Goeker M."/>
        </authorList>
    </citation>
    <scope>NUCLEOTIDE SEQUENCE [LARGE SCALE GENOMIC DNA]</scope>
    <source>
        <strain evidence="3 4">DSM 17273</strain>
    </source>
</reference>
<dbReference type="InterPro" id="IPR017474">
    <property type="entry name" value="PEF_CTERM_C"/>
</dbReference>
<dbReference type="Proteomes" id="UP001185015">
    <property type="component" value="Unassembled WGS sequence"/>
</dbReference>
<keyword evidence="1" id="KW-1133">Transmembrane helix</keyword>
<dbReference type="InterPro" id="IPR022409">
    <property type="entry name" value="PKD/Chitinase_dom"/>
</dbReference>
<dbReference type="Pfam" id="PF18911">
    <property type="entry name" value="PKD_4"/>
    <property type="match status" value="1"/>
</dbReference>
<dbReference type="AlphaFoldDB" id="A0AA90U217"/>
<keyword evidence="4" id="KW-1185">Reference proteome</keyword>
<evidence type="ECO:0000256" key="1">
    <source>
        <dbReference type="SAM" id="Phobius"/>
    </source>
</evidence>
<dbReference type="NCBIfam" id="TIGR03024">
    <property type="entry name" value="arch_PEF_CTERM"/>
    <property type="match status" value="1"/>
</dbReference>
<dbReference type="InterPro" id="IPR013783">
    <property type="entry name" value="Ig-like_fold"/>
</dbReference>
<dbReference type="InterPro" id="IPR035986">
    <property type="entry name" value="PKD_dom_sf"/>
</dbReference>
<name>A0AA90U217_9EURY</name>
<keyword evidence="1" id="KW-0472">Membrane</keyword>
<evidence type="ECO:0000259" key="2">
    <source>
        <dbReference type="SMART" id="SM00089"/>
    </source>
</evidence>
<dbReference type="InterPro" id="IPR000601">
    <property type="entry name" value="PKD_dom"/>
</dbReference>
<evidence type="ECO:0000313" key="4">
    <source>
        <dbReference type="Proteomes" id="UP001185015"/>
    </source>
</evidence>
<accession>A0AA90U217</accession>
<feature type="transmembrane region" description="Helical" evidence="1">
    <location>
        <begin position="130"/>
        <end position="147"/>
    </location>
</feature>
<dbReference type="SUPFAM" id="SSF49299">
    <property type="entry name" value="PKD domain"/>
    <property type="match status" value="1"/>
</dbReference>
<dbReference type="Gene3D" id="2.60.40.10">
    <property type="entry name" value="Immunoglobulins"/>
    <property type="match status" value="1"/>
</dbReference>
<proteinExistence type="predicted"/>
<organism evidence="3 4">
    <name type="scientific">Methanococcoides alaskense</name>
    <dbReference type="NCBI Taxonomy" id="325778"/>
    <lineage>
        <taxon>Archaea</taxon>
        <taxon>Methanobacteriati</taxon>
        <taxon>Methanobacteriota</taxon>
        <taxon>Stenosarchaea group</taxon>
        <taxon>Methanomicrobia</taxon>
        <taxon>Methanosarcinales</taxon>
        <taxon>Methanosarcinaceae</taxon>
        <taxon>Methanococcoides</taxon>
    </lineage>
</organism>